<dbReference type="RefSeq" id="WP_246151454.1">
    <property type="nucleotide sequence ID" value="NZ_SJPX01000002.1"/>
</dbReference>
<sequence length="185" mass="20561">MIKFLRLQPGFTIDAPYASDEVVKKMRTALKTNDMTGFADAASMCFDYKIEPASQRFWSPHLSVQVSDANDSDSTSMARLHCRFAPRPEIWTMFIAIYFVILILMFAAMILAYVQWWMGGQPWALAMVPLGIVFIVVLHVASQIGQSLSSDQMTLLQSRLDQTLAIAGIAQPGHDSGVAEQRVTA</sequence>
<name>A0A5C6F6N2_9BACT</name>
<gene>
    <name evidence="2" type="ORF">Poly59_14570</name>
</gene>
<evidence type="ECO:0000256" key="1">
    <source>
        <dbReference type="SAM" id="Phobius"/>
    </source>
</evidence>
<proteinExistence type="predicted"/>
<evidence type="ECO:0000313" key="3">
    <source>
        <dbReference type="Proteomes" id="UP000317977"/>
    </source>
</evidence>
<accession>A0A5C6F6N2</accession>
<dbReference type="AlphaFoldDB" id="A0A5C6F6N2"/>
<keyword evidence="1" id="KW-0812">Transmembrane</keyword>
<feature type="transmembrane region" description="Helical" evidence="1">
    <location>
        <begin position="90"/>
        <end position="116"/>
    </location>
</feature>
<dbReference type="EMBL" id="SJPX01000002">
    <property type="protein sequence ID" value="TWU55161.1"/>
    <property type="molecule type" value="Genomic_DNA"/>
</dbReference>
<keyword evidence="1" id="KW-1133">Transmembrane helix</keyword>
<dbReference type="Proteomes" id="UP000317977">
    <property type="component" value="Unassembled WGS sequence"/>
</dbReference>
<evidence type="ECO:0000313" key="2">
    <source>
        <dbReference type="EMBL" id="TWU55161.1"/>
    </source>
</evidence>
<keyword evidence="3" id="KW-1185">Reference proteome</keyword>
<comment type="caution">
    <text evidence="2">The sequence shown here is derived from an EMBL/GenBank/DDBJ whole genome shotgun (WGS) entry which is preliminary data.</text>
</comment>
<feature type="transmembrane region" description="Helical" evidence="1">
    <location>
        <begin position="122"/>
        <end position="141"/>
    </location>
</feature>
<reference evidence="2 3" key="1">
    <citation type="submission" date="2019-02" db="EMBL/GenBank/DDBJ databases">
        <title>Deep-cultivation of Planctomycetes and their phenomic and genomic characterization uncovers novel biology.</title>
        <authorList>
            <person name="Wiegand S."/>
            <person name="Jogler M."/>
            <person name="Boedeker C."/>
            <person name="Pinto D."/>
            <person name="Vollmers J."/>
            <person name="Rivas-Marin E."/>
            <person name="Kohn T."/>
            <person name="Peeters S.H."/>
            <person name="Heuer A."/>
            <person name="Rast P."/>
            <person name="Oberbeckmann S."/>
            <person name="Bunk B."/>
            <person name="Jeske O."/>
            <person name="Meyerdierks A."/>
            <person name="Storesund J.E."/>
            <person name="Kallscheuer N."/>
            <person name="Luecker S."/>
            <person name="Lage O.M."/>
            <person name="Pohl T."/>
            <person name="Merkel B.J."/>
            <person name="Hornburger P."/>
            <person name="Mueller R.-W."/>
            <person name="Bruemmer F."/>
            <person name="Labrenz M."/>
            <person name="Spormann A.M."/>
            <person name="Op Den Camp H."/>
            <person name="Overmann J."/>
            <person name="Amann R."/>
            <person name="Jetten M.S.M."/>
            <person name="Mascher T."/>
            <person name="Medema M.H."/>
            <person name="Devos D.P."/>
            <person name="Kaster A.-K."/>
            <person name="Ovreas L."/>
            <person name="Rohde M."/>
            <person name="Galperin M.Y."/>
            <person name="Jogler C."/>
        </authorList>
    </citation>
    <scope>NUCLEOTIDE SEQUENCE [LARGE SCALE GENOMIC DNA]</scope>
    <source>
        <strain evidence="2 3">Poly59</strain>
    </source>
</reference>
<protein>
    <submittedName>
        <fullName evidence="2">Uncharacterized protein</fullName>
    </submittedName>
</protein>
<organism evidence="2 3">
    <name type="scientific">Rubripirellula reticaptiva</name>
    <dbReference type="NCBI Taxonomy" id="2528013"/>
    <lineage>
        <taxon>Bacteria</taxon>
        <taxon>Pseudomonadati</taxon>
        <taxon>Planctomycetota</taxon>
        <taxon>Planctomycetia</taxon>
        <taxon>Pirellulales</taxon>
        <taxon>Pirellulaceae</taxon>
        <taxon>Rubripirellula</taxon>
    </lineage>
</organism>
<keyword evidence="1" id="KW-0472">Membrane</keyword>